<evidence type="ECO:0000256" key="3">
    <source>
        <dbReference type="ARBA" id="ARBA00025596"/>
    </source>
</evidence>
<dbReference type="Proteomes" id="UP000050700">
    <property type="component" value="Unassembled WGS sequence"/>
</dbReference>
<dbReference type="InterPro" id="IPR036869">
    <property type="entry name" value="J_dom_sf"/>
</dbReference>
<dbReference type="SMART" id="SM00271">
    <property type="entry name" value="DnaJ"/>
    <property type="match status" value="1"/>
</dbReference>
<dbReference type="CDD" id="cd06257">
    <property type="entry name" value="DnaJ"/>
    <property type="match status" value="1"/>
</dbReference>
<dbReference type="InterPro" id="IPR001623">
    <property type="entry name" value="DnaJ_domain"/>
</dbReference>
<dbReference type="Gene3D" id="1.20.1280.20">
    <property type="entry name" value="HscB, C-terminal domain"/>
    <property type="match status" value="1"/>
</dbReference>
<dbReference type="PANTHER" id="PTHR14021:SF15">
    <property type="entry name" value="IRON-SULFUR CLUSTER CO-CHAPERONE PROTEIN HSCB"/>
    <property type="match status" value="1"/>
</dbReference>
<evidence type="ECO:0000256" key="1">
    <source>
        <dbReference type="ARBA" id="ARBA00010476"/>
    </source>
</evidence>
<dbReference type="HAMAP" id="MF_00682">
    <property type="entry name" value="HscB"/>
    <property type="match status" value="1"/>
</dbReference>
<dbReference type="SUPFAM" id="SSF47144">
    <property type="entry name" value="HSC20 (HSCB), C-terminal oligomerisation domain"/>
    <property type="match status" value="1"/>
</dbReference>
<dbReference type="RefSeq" id="WP_005662651.1">
    <property type="nucleotide sequence ID" value="NZ_AP018772.1"/>
</dbReference>
<reference evidence="5 6" key="1">
    <citation type="submission" date="2014-05" db="EMBL/GenBank/DDBJ databases">
        <title>Methylome analysis of the phasevarions of Haemophilus influenzae.</title>
        <authorList>
            <person name="Atack J.M."/>
            <person name="Fox K.L."/>
            <person name="Power P.M."/>
            <person name="Clark T."/>
            <person name="Jurcisek J."/>
            <person name="Korlach J."/>
            <person name="Bakaletz L.O."/>
            <person name="Jennings M.P."/>
        </authorList>
    </citation>
    <scope>NUCLEOTIDE SEQUENCE [LARGE SCALE GENOMIC DNA]</scope>
    <source>
        <strain evidence="5 6">1209</strain>
    </source>
</reference>
<proteinExistence type="inferred from homology"/>
<dbReference type="NCBIfam" id="TIGR00714">
    <property type="entry name" value="hscB"/>
    <property type="match status" value="1"/>
</dbReference>
<name>A0A0D0ICK4_HAEIF</name>
<dbReference type="GO" id="GO:0051259">
    <property type="term" value="P:protein complex oligomerization"/>
    <property type="evidence" value="ECO:0007669"/>
    <property type="project" value="InterPro"/>
</dbReference>
<comment type="similarity">
    <text evidence="1 4">Belongs to the HscB family.</text>
</comment>
<dbReference type="InterPro" id="IPR036386">
    <property type="entry name" value="HscB_C_sf"/>
</dbReference>
<dbReference type="GO" id="GO:1990230">
    <property type="term" value="C:iron-sulfur cluster transfer complex"/>
    <property type="evidence" value="ECO:0007669"/>
    <property type="project" value="TreeGrafter"/>
</dbReference>
<dbReference type="PATRIC" id="fig|727.582.peg.1753"/>
<evidence type="ECO:0000256" key="2">
    <source>
        <dbReference type="ARBA" id="ARBA00023186"/>
    </source>
</evidence>
<dbReference type="InterPro" id="IPR009073">
    <property type="entry name" value="HscB_oligo_C"/>
</dbReference>
<dbReference type="Pfam" id="PF07743">
    <property type="entry name" value="HSCB_C"/>
    <property type="match status" value="1"/>
</dbReference>
<accession>A0A0D0ICK4</accession>
<dbReference type="GO" id="GO:0001671">
    <property type="term" value="F:ATPase activator activity"/>
    <property type="evidence" value="ECO:0007669"/>
    <property type="project" value="InterPro"/>
</dbReference>
<dbReference type="AlphaFoldDB" id="A0A0D0ICK4"/>
<comment type="caution">
    <text evidence="5">The sequence shown here is derived from an EMBL/GenBank/DDBJ whole genome shotgun (WGS) entry which is preliminary data.</text>
</comment>
<comment type="function">
    <text evidence="3 4">Co-chaperone involved in the maturation of iron-sulfur cluster-containing proteins. Seems to help targeting proteins to be folded toward HscA.</text>
</comment>
<protein>
    <recommendedName>
        <fullName evidence="4">Co-chaperone protein HscB homolog</fullName>
    </recommendedName>
</protein>
<evidence type="ECO:0000313" key="5">
    <source>
        <dbReference type="EMBL" id="KIS36285.1"/>
    </source>
</evidence>
<dbReference type="PANTHER" id="PTHR14021">
    <property type="entry name" value="IRON-SULFUR CLUSTER CO-CHAPERONE PROTEIN HSCB"/>
    <property type="match status" value="1"/>
</dbReference>
<sequence>MFNPFQIFDLPVDFQLDEKVLNARYLKLQKALHPDNFVSSSALEQRIAMQKSTEVNDALKTLKDPILRAEAIIALNTGEQLDLEQKSTQDVAFLMQQLQWREQLEEVESQQDERALNVFAKEIKQETQSLLTALFESLKSQQWARASQYCDKLRFTHKLSEEIERVEERIFELD</sequence>
<comment type="subunit">
    <text evidence="4">Interacts with HscA and stimulates its ATPase activity.</text>
</comment>
<dbReference type="GO" id="GO:0044571">
    <property type="term" value="P:[2Fe-2S] cluster assembly"/>
    <property type="evidence" value="ECO:0007669"/>
    <property type="project" value="InterPro"/>
</dbReference>
<gene>
    <name evidence="4 5" type="primary">hscB</name>
    <name evidence="5" type="ORF">NTHI1209_01928</name>
</gene>
<organism evidence="5 6">
    <name type="scientific">Haemophilus influenzae</name>
    <dbReference type="NCBI Taxonomy" id="727"/>
    <lineage>
        <taxon>Bacteria</taxon>
        <taxon>Pseudomonadati</taxon>
        <taxon>Pseudomonadota</taxon>
        <taxon>Gammaproteobacteria</taxon>
        <taxon>Pasteurellales</taxon>
        <taxon>Pasteurellaceae</taxon>
        <taxon>Haemophilus</taxon>
    </lineage>
</organism>
<evidence type="ECO:0000256" key="4">
    <source>
        <dbReference type="HAMAP-Rule" id="MF_00682"/>
    </source>
</evidence>
<dbReference type="Gene3D" id="1.10.287.110">
    <property type="entry name" value="DnaJ domain"/>
    <property type="match status" value="1"/>
</dbReference>
<dbReference type="EMBL" id="JMQP01000002">
    <property type="protein sequence ID" value="KIS36285.1"/>
    <property type="molecule type" value="Genomic_DNA"/>
</dbReference>
<dbReference type="InterPro" id="IPR004640">
    <property type="entry name" value="HscB"/>
</dbReference>
<evidence type="ECO:0000313" key="6">
    <source>
        <dbReference type="Proteomes" id="UP000050700"/>
    </source>
</evidence>
<dbReference type="GO" id="GO:0051087">
    <property type="term" value="F:protein-folding chaperone binding"/>
    <property type="evidence" value="ECO:0007669"/>
    <property type="project" value="InterPro"/>
</dbReference>
<keyword evidence="2 4" id="KW-0143">Chaperone</keyword>
<dbReference type="SUPFAM" id="SSF46565">
    <property type="entry name" value="Chaperone J-domain"/>
    <property type="match status" value="1"/>
</dbReference>
<dbReference type="GO" id="GO:0006457">
    <property type="term" value="P:protein folding"/>
    <property type="evidence" value="ECO:0007669"/>
    <property type="project" value="UniProtKB-UniRule"/>
</dbReference>